<evidence type="ECO:0000313" key="2">
    <source>
        <dbReference type="Proteomes" id="UP000830115"/>
    </source>
</evidence>
<name>A0ABY4MJ12_9ACTN</name>
<dbReference type="Proteomes" id="UP000830115">
    <property type="component" value="Chromosome"/>
</dbReference>
<proteinExistence type="predicted"/>
<gene>
    <name evidence="1" type="ORF">K9S39_41915</name>
</gene>
<protein>
    <submittedName>
        <fullName evidence="1">Uncharacterized protein</fullName>
    </submittedName>
</protein>
<organism evidence="1 2">
    <name type="scientific">Streptomyces halobius</name>
    <dbReference type="NCBI Taxonomy" id="2879846"/>
    <lineage>
        <taxon>Bacteria</taxon>
        <taxon>Bacillati</taxon>
        <taxon>Actinomycetota</taxon>
        <taxon>Actinomycetes</taxon>
        <taxon>Kitasatosporales</taxon>
        <taxon>Streptomycetaceae</taxon>
        <taxon>Streptomyces</taxon>
    </lineage>
</organism>
<dbReference type="RefSeq" id="WP_248868521.1">
    <property type="nucleotide sequence ID" value="NZ_CP086322.1"/>
</dbReference>
<sequence>MKDRKRGRLDWPDHVDYVTDWTSAARKTAELVPAELTDAQFVIGLAVPACAHTAYAEPDGTRAAW</sequence>
<reference evidence="1" key="1">
    <citation type="submission" date="2021-10" db="EMBL/GenBank/DDBJ databases">
        <title>Streptomyces nigrumlapis sp.nov.,an antimicrobial producing actinobacterium isolated from Black Gobi rocks.</title>
        <authorList>
            <person name="Wen Y."/>
            <person name="Zhang W."/>
            <person name="Liu X.G."/>
        </authorList>
    </citation>
    <scope>NUCLEOTIDE SEQUENCE</scope>
    <source>
        <strain evidence="1">ST13-2-2</strain>
    </source>
</reference>
<keyword evidence="2" id="KW-1185">Reference proteome</keyword>
<accession>A0ABY4MJ12</accession>
<evidence type="ECO:0000313" key="1">
    <source>
        <dbReference type="EMBL" id="UQA97548.1"/>
    </source>
</evidence>
<dbReference type="EMBL" id="CP086322">
    <property type="protein sequence ID" value="UQA97548.1"/>
    <property type="molecule type" value="Genomic_DNA"/>
</dbReference>